<protein>
    <submittedName>
        <fullName evidence="2">HD-GYP domain-containing protein</fullName>
        <ecNumber evidence="2">3.1.4.-</ecNumber>
    </submittedName>
</protein>
<dbReference type="InterPro" id="IPR037522">
    <property type="entry name" value="HD_GYP_dom"/>
</dbReference>
<proteinExistence type="predicted"/>
<feature type="domain" description="HD-GYP" evidence="1">
    <location>
        <begin position="143"/>
        <end position="341"/>
    </location>
</feature>
<dbReference type="Gene3D" id="1.10.3210.10">
    <property type="entry name" value="Hypothetical protein af1432"/>
    <property type="match status" value="1"/>
</dbReference>
<organism evidence="2 3">
    <name type="scientific">[Empedobacter] haloabium</name>
    <dbReference type="NCBI Taxonomy" id="592317"/>
    <lineage>
        <taxon>Bacteria</taxon>
        <taxon>Pseudomonadati</taxon>
        <taxon>Pseudomonadota</taxon>
        <taxon>Betaproteobacteria</taxon>
        <taxon>Burkholderiales</taxon>
        <taxon>Oxalobacteraceae</taxon>
        <taxon>Telluria group</taxon>
        <taxon>Telluria group incertae sedis</taxon>
    </lineage>
</organism>
<accession>A0ABZ1ULN6</accession>
<evidence type="ECO:0000313" key="2">
    <source>
        <dbReference type="EMBL" id="WUR12973.1"/>
    </source>
</evidence>
<evidence type="ECO:0000259" key="1">
    <source>
        <dbReference type="PROSITE" id="PS51832"/>
    </source>
</evidence>
<dbReference type="InterPro" id="IPR003607">
    <property type="entry name" value="HD/PDEase_dom"/>
</dbReference>
<evidence type="ECO:0000313" key="3">
    <source>
        <dbReference type="Proteomes" id="UP000321323"/>
    </source>
</evidence>
<dbReference type="PANTHER" id="PTHR43155">
    <property type="entry name" value="CYCLIC DI-GMP PHOSPHODIESTERASE PA4108-RELATED"/>
    <property type="match status" value="1"/>
</dbReference>
<dbReference type="PROSITE" id="PS51832">
    <property type="entry name" value="HD_GYP"/>
    <property type="match status" value="1"/>
</dbReference>
<dbReference type="Proteomes" id="UP000321323">
    <property type="component" value="Chromosome"/>
</dbReference>
<dbReference type="SUPFAM" id="SSF109604">
    <property type="entry name" value="HD-domain/PDEase-like"/>
    <property type="match status" value="1"/>
</dbReference>
<dbReference type="Pfam" id="PF11871">
    <property type="entry name" value="DUF3391"/>
    <property type="match status" value="1"/>
</dbReference>
<dbReference type="CDD" id="cd00077">
    <property type="entry name" value="HDc"/>
    <property type="match status" value="1"/>
</dbReference>
<dbReference type="PANTHER" id="PTHR43155:SF2">
    <property type="entry name" value="CYCLIC DI-GMP PHOSPHODIESTERASE PA4108"/>
    <property type="match status" value="1"/>
</dbReference>
<dbReference type="Pfam" id="PF13487">
    <property type="entry name" value="HD_5"/>
    <property type="match status" value="1"/>
</dbReference>
<dbReference type="EC" id="3.1.4.-" evidence="2"/>
<dbReference type="SMART" id="SM00471">
    <property type="entry name" value="HDc"/>
    <property type="match status" value="1"/>
</dbReference>
<name>A0ABZ1ULN6_9BURK</name>
<keyword evidence="3" id="KW-1185">Reference proteome</keyword>
<dbReference type="EMBL" id="CP136508">
    <property type="protein sequence ID" value="WUR12973.1"/>
    <property type="molecule type" value="Genomic_DNA"/>
</dbReference>
<dbReference type="InterPro" id="IPR021812">
    <property type="entry name" value="DUF3391"/>
</dbReference>
<keyword evidence="2" id="KW-0378">Hydrolase</keyword>
<sequence length="411" mass="45672">MNRRTRMLKKVDASQLKVGMYIHDLSCDWIDHPFVRSRFAITSEAEIRKIHNAGIRQVVIDAARGLDVQDAPTLQEAQAAIEEEVVGIAQAPVRPLRVALGEELQRAARIRQQAAGLVRNVMADARLGKAIEIGTVQPVVQSITESILRNPGALTGLLRIKTKDDYTFLHSVSVCALLVAFCHSREMDEGLTREAGLGGLLHDTGKALVPDEILNKPGRLTDAEFDIIRRHPEDGYKILLQTPEVGQIALDITRHHHERRDGTGYPDKLAGDDISELAQMAAIVDVYDAITADRCYHRGIPAAAALRKIYEWSKFHFNPQLVQQFMRCVGIYPVGTLVRLESGRLGVVVEPHETNLLAPKVNVFFNTKTNVYIKPEMIDLARGLGFGGAEKIVGHEDPAQWKVDPMRFLVV</sequence>
<reference evidence="2 3" key="1">
    <citation type="journal article" date="2019" name="Int. J. Syst. Evol. Microbiol.">
        <title>The Draft Whole-Genome Sequence of the Antibiotic Producer Empedobacter haloabium ATCC 31962 Provides Indications for Its Taxonomic Reclassification.</title>
        <authorList>
            <person name="Miess H."/>
            <person name="Arlt P."/>
            <person name="Apel A.K."/>
            <person name="Weber T."/>
            <person name="Nieselt K."/>
            <person name="Hanssen F."/>
            <person name="Czemmel S."/>
            <person name="Nahnsen S."/>
            <person name="Gross H."/>
        </authorList>
    </citation>
    <scope>NUCLEOTIDE SEQUENCE [LARGE SCALE GENOMIC DNA]</scope>
    <source>
        <strain evidence="2 3">ATCC 31962</strain>
    </source>
</reference>
<gene>
    <name evidence="2" type="ORF">E7V67_025330</name>
</gene>
<dbReference type="GO" id="GO:0016787">
    <property type="term" value="F:hydrolase activity"/>
    <property type="evidence" value="ECO:0007669"/>
    <property type="project" value="UniProtKB-KW"/>
</dbReference>